<dbReference type="EMBL" id="JBHUDH010000069">
    <property type="protein sequence ID" value="MFD1526146.1"/>
    <property type="molecule type" value="Genomic_DNA"/>
</dbReference>
<dbReference type="InterPro" id="IPR057176">
    <property type="entry name" value="DUF7854"/>
</dbReference>
<organism evidence="1 2">
    <name type="scientific">Halolamina salina</name>
    <dbReference type="NCBI Taxonomy" id="1220023"/>
    <lineage>
        <taxon>Archaea</taxon>
        <taxon>Methanobacteriati</taxon>
        <taxon>Methanobacteriota</taxon>
        <taxon>Stenosarchaea group</taxon>
        <taxon>Halobacteria</taxon>
        <taxon>Halobacteriales</taxon>
        <taxon>Haloferacaceae</taxon>
    </lineage>
</organism>
<proteinExistence type="predicted"/>
<keyword evidence="2" id="KW-1185">Reference proteome</keyword>
<gene>
    <name evidence="1" type="ORF">ACFR9S_07490</name>
</gene>
<evidence type="ECO:0000313" key="2">
    <source>
        <dbReference type="Proteomes" id="UP001597111"/>
    </source>
</evidence>
<sequence>MDHISALRNVEEALRAFEDGEADLATTQRRVQSVLQSYATEFEADERRPYRAHGEPPADGVVVVAPDGETAKARVRELAGAEDASFEIEPL</sequence>
<protein>
    <submittedName>
        <fullName evidence="1">Uncharacterized protein</fullName>
    </submittedName>
</protein>
<dbReference type="AlphaFoldDB" id="A0ABD6B5A2"/>
<reference evidence="1 2" key="1">
    <citation type="journal article" date="2019" name="Int. J. Syst. Evol. Microbiol.">
        <title>The Global Catalogue of Microorganisms (GCM) 10K type strain sequencing project: providing services to taxonomists for standard genome sequencing and annotation.</title>
        <authorList>
            <consortium name="The Broad Institute Genomics Platform"/>
            <consortium name="The Broad Institute Genome Sequencing Center for Infectious Disease"/>
            <person name="Wu L."/>
            <person name="Ma J."/>
        </authorList>
    </citation>
    <scope>NUCLEOTIDE SEQUENCE [LARGE SCALE GENOMIC DNA]</scope>
    <source>
        <strain evidence="1 2">CGMCC 1.12285</strain>
    </source>
</reference>
<dbReference type="Proteomes" id="UP001597111">
    <property type="component" value="Unassembled WGS sequence"/>
</dbReference>
<evidence type="ECO:0000313" key="1">
    <source>
        <dbReference type="EMBL" id="MFD1526146.1"/>
    </source>
</evidence>
<accession>A0ABD6B5A2</accession>
<dbReference type="Pfam" id="PF25252">
    <property type="entry name" value="DUF7854"/>
    <property type="match status" value="1"/>
</dbReference>
<comment type="caution">
    <text evidence="1">The sequence shown here is derived from an EMBL/GenBank/DDBJ whole genome shotgun (WGS) entry which is preliminary data.</text>
</comment>
<dbReference type="RefSeq" id="WP_379731413.1">
    <property type="nucleotide sequence ID" value="NZ_JBHSWZ010000088.1"/>
</dbReference>
<name>A0ABD6B5A2_9EURY</name>